<dbReference type="SUPFAM" id="SSF53335">
    <property type="entry name" value="S-adenosyl-L-methionine-dependent methyltransferases"/>
    <property type="match status" value="1"/>
</dbReference>
<keyword evidence="5" id="KW-0949">S-adenosyl-L-methionine</keyword>
<name>A0ABQ7ICU3_9HELO</name>
<feature type="region of interest" description="Disordered" evidence="7">
    <location>
        <begin position="191"/>
        <end position="222"/>
    </location>
</feature>
<protein>
    <recommendedName>
        <fullName evidence="6">rRNA methyltransferase 2, mitochondrial</fullName>
    </recommendedName>
</protein>
<dbReference type="Pfam" id="PF01728">
    <property type="entry name" value="FtsJ"/>
    <property type="match status" value="1"/>
</dbReference>
<organism evidence="9 10">
    <name type="scientific">Botrytis deweyae</name>
    <dbReference type="NCBI Taxonomy" id="2478750"/>
    <lineage>
        <taxon>Eukaryota</taxon>
        <taxon>Fungi</taxon>
        <taxon>Dikarya</taxon>
        <taxon>Ascomycota</taxon>
        <taxon>Pezizomycotina</taxon>
        <taxon>Leotiomycetes</taxon>
        <taxon>Helotiales</taxon>
        <taxon>Sclerotiniaceae</taxon>
        <taxon>Botrytis</taxon>
    </lineage>
</organism>
<reference evidence="9 10" key="1">
    <citation type="journal article" date="2020" name="Genome Biol. Evol.">
        <title>Comparative genomics of Sclerotiniaceae.</title>
        <authorList>
            <person name="Valero Jimenez C.A."/>
            <person name="Steentjes M."/>
            <person name="Scholten O.E."/>
            <person name="Van Kan J.A.L."/>
        </authorList>
    </citation>
    <scope>NUCLEOTIDE SEQUENCE [LARGE SCALE GENOMIC DNA]</scope>
    <source>
        <strain evidence="9 10">B1</strain>
    </source>
</reference>
<keyword evidence="10" id="KW-1185">Reference proteome</keyword>
<feature type="compositionally biased region" description="Acidic residues" evidence="7">
    <location>
        <begin position="202"/>
        <end position="211"/>
    </location>
</feature>
<dbReference type="PANTHER" id="PTHR10920">
    <property type="entry name" value="RIBOSOMAL RNA METHYLTRANSFERASE"/>
    <property type="match status" value="1"/>
</dbReference>
<keyword evidence="2" id="KW-0698">rRNA processing</keyword>
<dbReference type="InterPro" id="IPR050082">
    <property type="entry name" value="RNA_methyltr_RlmE"/>
</dbReference>
<feature type="region of interest" description="Disordered" evidence="7">
    <location>
        <begin position="235"/>
        <end position="263"/>
    </location>
</feature>
<evidence type="ECO:0000256" key="2">
    <source>
        <dbReference type="ARBA" id="ARBA00022552"/>
    </source>
</evidence>
<dbReference type="RefSeq" id="XP_038807027.1">
    <property type="nucleotide sequence ID" value="XM_038956657.1"/>
</dbReference>
<dbReference type="EMBL" id="RCSX01000025">
    <property type="protein sequence ID" value="KAF7920343.1"/>
    <property type="molecule type" value="Genomic_DNA"/>
</dbReference>
<evidence type="ECO:0000256" key="5">
    <source>
        <dbReference type="ARBA" id="ARBA00022691"/>
    </source>
</evidence>
<evidence type="ECO:0000256" key="7">
    <source>
        <dbReference type="SAM" id="MobiDB-lite"/>
    </source>
</evidence>
<proteinExistence type="inferred from homology"/>
<dbReference type="Proteomes" id="UP000783213">
    <property type="component" value="Unassembled WGS sequence"/>
</dbReference>
<dbReference type="Gene3D" id="3.40.50.150">
    <property type="entry name" value="Vaccinia Virus protein VP39"/>
    <property type="match status" value="1"/>
</dbReference>
<comment type="caution">
    <text evidence="9">The sequence shown here is derived from an EMBL/GenBank/DDBJ whole genome shotgun (WGS) entry which is preliminary data.</text>
</comment>
<accession>A0ABQ7ICU3</accession>
<feature type="compositionally biased region" description="Basic and acidic residues" evidence="7">
    <location>
        <begin position="252"/>
        <end position="263"/>
    </location>
</feature>
<dbReference type="InterPro" id="IPR002877">
    <property type="entry name" value="RNA_MeTrfase_FtsJ_dom"/>
</dbReference>
<evidence type="ECO:0000256" key="3">
    <source>
        <dbReference type="ARBA" id="ARBA00022603"/>
    </source>
</evidence>
<evidence type="ECO:0000313" key="9">
    <source>
        <dbReference type="EMBL" id="KAF7920343.1"/>
    </source>
</evidence>
<evidence type="ECO:0000256" key="6">
    <source>
        <dbReference type="ARBA" id="ARBA00041184"/>
    </source>
</evidence>
<evidence type="ECO:0000256" key="4">
    <source>
        <dbReference type="ARBA" id="ARBA00022679"/>
    </source>
</evidence>
<dbReference type="GeneID" id="62235807"/>
<keyword evidence="4" id="KW-0808">Transferase</keyword>
<dbReference type="PANTHER" id="PTHR10920:SF18">
    <property type="entry name" value="RRNA METHYLTRANSFERASE 2, MITOCHONDRIAL"/>
    <property type="match status" value="1"/>
</dbReference>
<evidence type="ECO:0000259" key="8">
    <source>
        <dbReference type="Pfam" id="PF01728"/>
    </source>
</evidence>
<dbReference type="InterPro" id="IPR015507">
    <property type="entry name" value="rRNA-MeTfrase_E"/>
</dbReference>
<feature type="domain" description="Ribosomal RNA methyltransferase FtsJ" evidence="8">
    <location>
        <begin position="102"/>
        <end position="379"/>
    </location>
</feature>
<gene>
    <name evidence="9" type="ORF">EAE98_009036</name>
</gene>
<dbReference type="HAMAP" id="MF_01547">
    <property type="entry name" value="RNA_methyltr_E"/>
    <property type="match status" value="1"/>
</dbReference>
<dbReference type="InterPro" id="IPR029063">
    <property type="entry name" value="SAM-dependent_MTases_sf"/>
</dbReference>
<keyword evidence="3" id="KW-0489">Methyltransferase</keyword>
<sequence>MLPPRLNPTLLTSGLGILPRHHTSLPALLNHQAGSALARGRFWDLRKGVGFYGDNGVGRNAHVYVHVHGHVRNASSSSSSTRWKSRQGKDAWAREAKVKGLRSRAAFKLLEIDKKYKIFKRGQTVVDLGYAPGSWSQVAYERTQPHGRILGIDIIPAQPPQGVSTIQGNFLSRRVQKSVKNFLLDPERGRPRRPLFSTLSSEDLENDEDPGTLDIAASEPSYIDLERQMDDHEYEYEHDAGETQPSQSQSQSHERLESPEPEKDASKMVHVVLSDMCAPWEQTTGFWKRSLSDPYNRMMNTTGIKFSDHAGSMDLCNAALQFAFETLRPGGHFVCKFYQGAEDKELELKLKKMFAAVHREKPESSRSESKEAYFVALRRNGYNDAASLGYVNDV</sequence>
<evidence type="ECO:0000313" key="10">
    <source>
        <dbReference type="Proteomes" id="UP000783213"/>
    </source>
</evidence>
<evidence type="ECO:0000256" key="1">
    <source>
        <dbReference type="ARBA" id="ARBA00009258"/>
    </source>
</evidence>
<comment type="similarity">
    <text evidence="1">Belongs to the class I-like SAM-binding methyltransferase superfamily. RNA methyltransferase RlmE family.</text>
</comment>